<dbReference type="PANTHER" id="PTHR30244">
    <property type="entry name" value="TRANSAMINASE"/>
    <property type="match status" value="1"/>
</dbReference>
<dbReference type="PANTHER" id="PTHR30244:SF36">
    <property type="entry name" value="3-OXO-GLUCOSE-6-PHOSPHATE:GLUTAMATE AMINOTRANSFERASE"/>
    <property type="match status" value="1"/>
</dbReference>
<comment type="similarity">
    <text evidence="2 5">Belongs to the DegT/DnrJ/EryC1 family.</text>
</comment>
<sequence>MKNYPLLSLQKLNHSYARQLKEAAARVIDSGWYLHGAETEALEAEICHFLGCRYAIGVGNGLDSLRLIFRAYIELGRLRPGDEVIVPANTFMASVLALTANGLVPRFVEPSVHTHNIDTEALAHAVTPRVKAILVVHLYGRACWDDSLVAVARDNGLIVVEDNAQAIGARPMSDASRRTGALGDAAGTSFYPGKNLGALGDAGIVTTSDAAVAEMVRNLANYGGSRRYVYEHQGINSRIDELQAAFLRVKLPFVDAENSRRDELARRYDQKISNPCITLPEIPCRGSHVWHQYVVRTPYREAFMHHLQEQGIATGIHYPIPPHKQEAYGEYNTLSLPVTEMLAREVVSMPIAPYLTDDDIDYIAAAVNSFRP</sequence>
<feature type="modified residue" description="N6-(pyridoxal phosphate)lysine" evidence="4">
    <location>
        <position position="194"/>
    </location>
</feature>
<name>A0A9D2AQ79_9BACT</name>
<dbReference type="Gene3D" id="3.90.1150.10">
    <property type="entry name" value="Aspartate Aminotransferase, domain 1"/>
    <property type="match status" value="1"/>
</dbReference>
<dbReference type="GO" id="GO:0000271">
    <property type="term" value="P:polysaccharide biosynthetic process"/>
    <property type="evidence" value="ECO:0007669"/>
    <property type="project" value="TreeGrafter"/>
</dbReference>
<dbReference type="InterPro" id="IPR015424">
    <property type="entry name" value="PyrdxlP-dep_Trfase"/>
</dbReference>
<evidence type="ECO:0000313" key="7">
    <source>
        <dbReference type="Proteomes" id="UP000824246"/>
    </source>
</evidence>
<dbReference type="EMBL" id="DXFB01000057">
    <property type="protein sequence ID" value="HIX45026.1"/>
    <property type="molecule type" value="Genomic_DNA"/>
</dbReference>
<accession>A0A9D2AQ79</accession>
<dbReference type="AlphaFoldDB" id="A0A9D2AQ79"/>
<protein>
    <submittedName>
        <fullName evidence="6">DegT/DnrJ/EryC1/StrS family aminotransferase</fullName>
    </submittedName>
</protein>
<dbReference type="SUPFAM" id="SSF53383">
    <property type="entry name" value="PLP-dependent transferases"/>
    <property type="match status" value="1"/>
</dbReference>
<proteinExistence type="inferred from homology"/>
<dbReference type="CDD" id="cd00616">
    <property type="entry name" value="AHBA_syn"/>
    <property type="match status" value="1"/>
</dbReference>
<dbReference type="PIRSF" id="PIRSF000390">
    <property type="entry name" value="PLP_StrS"/>
    <property type="match status" value="1"/>
</dbReference>
<dbReference type="InterPro" id="IPR000653">
    <property type="entry name" value="DegT/StrS_aminotransferase"/>
</dbReference>
<dbReference type="InterPro" id="IPR015421">
    <property type="entry name" value="PyrdxlP-dep_Trfase_major"/>
</dbReference>
<keyword evidence="6" id="KW-0808">Transferase</keyword>
<dbReference type="InterPro" id="IPR015422">
    <property type="entry name" value="PyrdxlP-dep_Trfase_small"/>
</dbReference>
<evidence type="ECO:0000256" key="5">
    <source>
        <dbReference type="RuleBase" id="RU004508"/>
    </source>
</evidence>
<keyword evidence="6" id="KW-0032">Aminotransferase</keyword>
<organism evidence="6 7">
    <name type="scientific">Candidatus Barnesiella excrementipullorum</name>
    <dbReference type="NCBI Taxonomy" id="2838479"/>
    <lineage>
        <taxon>Bacteria</taxon>
        <taxon>Pseudomonadati</taxon>
        <taxon>Bacteroidota</taxon>
        <taxon>Bacteroidia</taxon>
        <taxon>Bacteroidales</taxon>
        <taxon>Barnesiellaceae</taxon>
        <taxon>Barnesiella</taxon>
    </lineage>
</organism>
<feature type="active site" description="Proton acceptor" evidence="3">
    <location>
        <position position="194"/>
    </location>
</feature>
<reference evidence="6" key="2">
    <citation type="submission" date="2021-04" db="EMBL/GenBank/DDBJ databases">
        <authorList>
            <person name="Gilroy R."/>
        </authorList>
    </citation>
    <scope>NUCLEOTIDE SEQUENCE</scope>
    <source>
        <strain evidence="6">ChiHjej12B11-16260</strain>
    </source>
</reference>
<dbReference type="GO" id="GO:0030170">
    <property type="term" value="F:pyridoxal phosphate binding"/>
    <property type="evidence" value="ECO:0007669"/>
    <property type="project" value="TreeGrafter"/>
</dbReference>
<reference evidence="6" key="1">
    <citation type="journal article" date="2021" name="PeerJ">
        <title>Extensive microbial diversity within the chicken gut microbiome revealed by metagenomics and culture.</title>
        <authorList>
            <person name="Gilroy R."/>
            <person name="Ravi A."/>
            <person name="Getino M."/>
            <person name="Pursley I."/>
            <person name="Horton D.L."/>
            <person name="Alikhan N.F."/>
            <person name="Baker D."/>
            <person name="Gharbi K."/>
            <person name="Hall N."/>
            <person name="Watson M."/>
            <person name="Adriaenssens E.M."/>
            <person name="Foster-Nyarko E."/>
            <person name="Jarju S."/>
            <person name="Secka A."/>
            <person name="Antonio M."/>
            <person name="Oren A."/>
            <person name="Chaudhuri R.R."/>
            <person name="La Ragione R."/>
            <person name="Hildebrand F."/>
            <person name="Pallen M.J."/>
        </authorList>
    </citation>
    <scope>NUCLEOTIDE SEQUENCE</scope>
    <source>
        <strain evidence="6">ChiHjej12B11-16260</strain>
    </source>
</reference>
<comment type="caution">
    <text evidence="6">The sequence shown here is derived from an EMBL/GenBank/DDBJ whole genome shotgun (WGS) entry which is preliminary data.</text>
</comment>
<dbReference type="Gene3D" id="3.40.640.10">
    <property type="entry name" value="Type I PLP-dependent aspartate aminotransferase-like (Major domain)"/>
    <property type="match status" value="1"/>
</dbReference>
<keyword evidence="1 4" id="KW-0663">Pyridoxal phosphate</keyword>
<evidence type="ECO:0000256" key="2">
    <source>
        <dbReference type="ARBA" id="ARBA00037999"/>
    </source>
</evidence>
<dbReference type="GO" id="GO:0008483">
    <property type="term" value="F:transaminase activity"/>
    <property type="evidence" value="ECO:0007669"/>
    <property type="project" value="UniProtKB-KW"/>
</dbReference>
<evidence type="ECO:0000256" key="3">
    <source>
        <dbReference type="PIRSR" id="PIRSR000390-1"/>
    </source>
</evidence>
<evidence type="ECO:0000313" key="6">
    <source>
        <dbReference type="EMBL" id="HIX45026.1"/>
    </source>
</evidence>
<dbReference type="Proteomes" id="UP000824246">
    <property type="component" value="Unassembled WGS sequence"/>
</dbReference>
<evidence type="ECO:0000256" key="1">
    <source>
        <dbReference type="ARBA" id="ARBA00022898"/>
    </source>
</evidence>
<evidence type="ECO:0000256" key="4">
    <source>
        <dbReference type="PIRSR" id="PIRSR000390-2"/>
    </source>
</evidence>
<dbReference type="Pfam" id="PF01041">
    <property type="entry name" value="DegT_DnrJ_EryC1"/>
    <property type="match status" value="1"/>
</dbReference>
<gene>
    <name evidence="6" type="ORF">H9982_02270</name>
</gene>